<sequence length="124" mass="14023">MKLEYLDQATPNRKPTLLLYGGGADVVRALAEALSSLTEQGVDLSTFPGVEAVDQCRVLVQRSKRETGIRRTGRNAFTWRLTKDSLDYVLGLLEPFMEPSTENGFQWLEEYGEIDFIVSRGRYC</sequence>
<keyword evidence="2" id="KW-1185">Reference proteome</keyword>
<proteinExistence type="predicted"/>
<accession>A0ABM7X1Q2</accession>
<evidence type="ECO:0000313" key="1">
    <source>
        <dbReference type="EMBL" id="BDG05722.1"/>
    </source>
</evidence>
<dbReference type="Proteomes" id="UP001162891">
    <property type="component" value="Chromosome"/>
</dbReference>
<evidence type="ECO:0000313" key="2">
    <source>
        <dbReference type="Proteomes" id="UP001162891"/>
    </source>
</evidence>
<dbReference type="EMBL" id="AP025591">
    <property type="protein sequence ID" value="BDG05722.1"/>
    <property type="molecule type" value="Genomic_DNA"/>
</dbReference>
<reference evidence="2" key="1">
    <citation type="journal article" date="2022" name="Int. J. Syst. Evol. Microbiol.">
        <title>Anaeromyxobacter oryzae sp. nov., Anaeromyxobacter diazotrophicus sp. nov. and Anaeromyxobacter paludicola sp. nov., isolated from paddy soils.</title>
        <authorList>
            <person name="Itoh H."/>
            <person name="Xu Z."/>
            <person name="Mise K."/>
            <person name="Masuda Y."/>
            <person name="Ushijima N."/>
            <person name="Hayakawa C."/>
            <person name="Shiratori Y."/>
            <person name="Senoo K."/>
        </authorList>
    </citation>
    <scope>NUCLEOTIDE SEQUENCE [LARGE SCALE GENOMIC DNA]</scope>
    <source>
        <strain evidence="2">Red232</strain>
    </source>
</reference>
<dbReference type="RefSeq" id="WP_248354801.1">
    <property type="nucleotide sequence ID" value="NZ_AP025591.1"/>
</dbReference>
<protein>
    <submittedName>
        <fullName evidence="1">Uncharacterized protein</fullName>
    </submittedName>
</protein>
<organism evidence="1 2">
    <name type="scientific">Anaeromyxobacter oryzae</name>
    <dbReference type="NCBI Taxonomy" id="2918170"/>
    <lineage>
        <taxon>Bacteria</taxon>
        <taxon>Pseudomonadati</taxon>
        <taxon>Myxococcota</taxon>
        <taxon>Myxococcia</taxon>
        <taxon>Myxococcales</taxon>
        <taxon>Cystobacterineae</taxon>
        <taxon>Anaeromyxobacteraceae</taxon>
        <taxon>Anaeromyxobacter</taxon>
    </lineage>
</organism>
<name>A0ABM7X1Q2_9BACT</name>
<gene>
    <name evidence="1" type="ORF">AMOR_47180</name>
</gene>